<proteinExistence type="predicted"/>
<feature type="region of interest" description="Disordered" evidence="1">
    <location>
        <begin position="1"/>
        <end position="22"/>
    </location>
</feature>
<protein>
    <submittedName>
        <fullName evidence="2">Uncharacterized protein</fullName>
    </submittedName>
</protein>
<evidence type="ECO:0000256" key="1">
    <source>
        <dbReference type="SAM" id="MobiDB-lite"/>
    </source>
</evidence>
<organism evidence="2 3">
    <name type="scientific">Sphaerisporangium rufum</name>
    <dbReference type="NCBI Taxonomy" id="1381558"/>
    <lineage>
        <taxon>Bacteria</taxon>
        <taxon>Bacillati</taxon>
        <taxon>Actinomycetota</taxon>
        <taxon>Actinomycetes</taxon>
        <taxon>Streptosporangiales</taxon>
        <taxon>Streptosporangiaceae</taxon>
        <taxon>Sphaerisporangium</taxon>
    </lineage>
</organism>
<dbReference type="AlphaFoldDB" id="A0A919V1R4"/>
<evidence type="ECO:0000313" key="3">
    <source>
        <dbReference type="Proteomes" id="UP000655287"/>
    </source>
</evidence>
<dbReference type="Proteomes" id="UP000655287">
    <property type="component" value="Unassembled WGS sequence"/>
</dbReference>
<evidence type="ECO:0000313" key="2">
    <source>
        <dbReference type="EMBL" id="GII78897.1"/>
    </source>
</evidence>
<dbReference type="EMBL" id="BOOU01000053">
    <property type="protein sequence ID" value="GII78897.1"/>
    <property type="molecule type" value="Genomic_DNA"/>
</dbReference>
<dbReference type="RefSeq" id="WP_203988352.1">
    <property type="nucleotide sequence ID" value="NZ_BOOU01000053.1"/>
</dbReference>
<dbReference type="InterPro" id="IPR036388">
    <property type="entry name" value="WH-like_DNA-bd_sf"/>
</dbReference>
<dbReference type="Gene3D" id="1.10.10.10">
    <property type="entry name" value="Winged helix-like DNA-binding domain superfamily/Winged helix DNA-binding domain"/>
    <property type="match status" value="1"/>
</dbReference>
<gene>
    <name evidence="2" type="ORF">Sru01_38790</name>
</gene>
<comment type="caution">
    <text evidence="2">The sequence shown here is derived from an EMBL/GenBank/DDBJ whole genome shotgun (WGS) entry which is preliminary data.</text>
</comment>
<dbReference type="SUPFAM" id="SSF46785">
    <property type="entry name" value="Winged helix' DNA-binding domain"/>
    <property type="match status" value="1"/>
</dbReference>
<dbReference type="InterPro" id="IPR036390">
    <property type="entry name" value="WH_DNA-bd_sf"/>
</dbReference>
<reference evidence="2" key="1">
    <citation type="submission" date="2021-01" db="EMBL/GenBank/DDBJ databases">
        <title>Whole genome shotgun sequence of Sphaerisporangium rufum NBRC 109079.</title>
        <authorList>
            <person name="Komaki H."/>
            <person name="Tamura T."/>
        </authorList>
    </citation>
    <scope>NUCLEOTIDE SEQUENCE</scope>
    <source>
        <strain evidence="2">NBRC 109079</strain>
    </source>
</reference>
<accession>A0A919V1R4</accession>
<keyword evidence="3" id="KW-1185">Reference proteome</keyword>
<sequence>MNPAGPTRDPAAAAHAAGREPAGGDVEVLEAVQREAGALFGQATRLVEALAARAGLRPAQFRCLCALYRYGSLPLPRLARLAGLTEQAAARTAEDLRTAGHPLVATHDGRRTVITVDRAVHRSRIEPALRELREAWHPLIRAGCDDLLLVAGLVGGSRRLTILVNG</sequence>
<name>A0A919V1R4_9ACTN</name>